<keyword evidence="3" id="KW-1185">Reference proteome</keyword>
<feature type="chain" id="PRO_5004061475" description="SoxXA-binding protein SoxK" evidence="1">
    <location>
        <begin position="30"/>
        <end position="109"/>
    </location>
</feature>
<dbReference type="STRING" id="1245469.S58_06190"/>
<proteinExistence type="predicted"/>
<keyword evidence="1" id="KW-0732">Signal</keyword>
<dbReference type="HOGENOM" id="CLU_172420_0_0_5"/>
<organism evidence="2 3">
    <name type="scientific">Bradyrhizobium oligotrophicum S58</name>
    <dbReference type="NCBI Taxonomy" id="1245469"/>
    <lineage>
        <taxon>Bacteria</taxon>
        <taxon>Pseudomonadati</taxon>
        <taxon>Pseudomonadota</taxon>
        <taxon>Alphaproteobacteria</taxon>
        <taxon>Hyphomicrobiales</taxon>
        <taxon>Nitrobacteraceae</taxon>
        <taxon>Bradyrhizobium</taxon>
    </lineage>
</organism>
<feature type="signal peptide" evidence="1">
    <location>
        <begin position="1"/>
        <end position="29"/>
    </location>
</feature>
<dbReference type="PATRIC" id="fig|1245469.3.peg.627"/>
<sequence length="109" mass="11413">MTNVTTTNVMKKIVFAMMVSAVGAGSARAASEADYVAAFAAAESANKEAGRLRNQWTVTQAALTAAKKAADSGNFDSALTSAQEAEALAKASIAQATSEKQRWKDLEIR</sequence>
<evidence type="ECO:0000313" key="2">
    <source>
        <dbReference type="EMBL" id="BAM86633.1"/>
    </source>
</evidence>
<evidence type="ECO:0008006" key="4">
    <source>
        <dbReference type="Google" id="ProtNLM"/>
    </source>
</evidence>
<reference evidence="2 3" key="1">
    <citation type="journal article" date="2013" name="Appl. Environ. Microbiol.">
        <title>Genome analysis suggests that the soil oligotrophic bacterium Agromonas oligotrophica (Bradyrhizobium oligotrophicum) is a nitrogen-fixing symbiont of Aeschynomene indica.</title>
        <authorList>
            <person name="Okubo T."/>
            <person name="Fukushima S."/>
            <person name="Itakura M."/>
            <person name="Oshima K."/>
            <person name="Longtonglang A."/>
            <person name="Teaumroong N."/>
            <person name="Mitsui H."/>
            <person name="Hattori M."/>
            <person name="Hattori R."/>
            <person name="Hattori T."/>
            <person name="Minamisawa K."/>
        </authorList>
    </citation>
    <scope>NUCLEOTIDE SEQUENCE [LARGE SCALE GENOMIC DNA]</scope>
    <source>
        <strain evidence="2 3">S58</strain>
    </source>
</reference>
<dbReference type="AlphaFoldDB" id="M4Z0Q2"/>
<dbReference type="KEGG" id="aol:S58_06190"/>
<name>M4Z0Q2_9BRAD</name>
<evidence type="ECO:0000256" key="1">
    <source>
        <dbReference type="SAM" id="SignalP"/>
    </source>
</evidence>
<gene>
    <name evidence="2" type="ORF">S58_06190</name>
</gene>
<evidence type="ECO:0000313" key="3">
    <source>
        <dbReference type="Proteomes" id="UP000011841"/>
    </source>
</evidence>
<dbReference type="eggNOG" id="ENOG502ZD6F">
    <property type="taxonomic scope" value="Bacteria"/>
</dbReference>
<dbReference type="Proteomes" id="UP000011841">
    <property type="component" value="Chromosome"/>
</dbReference>
<protein>
    <recommendedName>
        <fullName evidence="4">SoxXA-binding protein SoxK</fullName>
    </recommendedName>
</protein>
<dbReference type="EMBL" id="AP012603">
    <property type="protein sequence ID" value="BAM86633.1"/>
    <property type="molecule type" value="Genomic_DNA"/>
</dbReference>
<accession>M4Z0Q2</accession>